<keyword evidence="4" id="KW-1185">Reference proteome</keyword>
<dbReference type="Pfam" id="PF06877">
    <property type="entry name" value="RraB"/>
    <property type="match status" value="1"/>
</dbReference>
<gene>
    <name evidence="3" type="ORF">M947_00990</name>
</gene>
<dbReference type="OrthoDB" id="5333818at2"/>
<evidence type="ECO:0000259" key="2">
    <source>
        <dbReference type="Pfam" id="PF06877"/>
    </source>
</evidence>
<dbReference type="eggNOG" id="COG3076">
    <property type="taxonomic scope" value="Bacteria"/>
</dbReference>
<reference evidence="3 4" key="1">
    <citation type="submission" date="2013-07" db="EMBL/GenBank/DDBJ databases">
        <title>Sulfurimonas hongkongensis AST-10 Genome Sequencing.</title>
        <authorList>
            <person name="Cai L."/>
            <person name="Zhang T."/>
        </authorList>
    </citation>
    <scope>NUCLEOTIDE SEQUENCE [LARGE SCALE GENOMIC DNA]</scope>
    <source>
        <strain evidence="3 4">AST-10</strain>
    </source>
</reference>
<dbReference type="InterPro" id="IPR016097">
    <property type="entry name" value="DUF695"/>
</dbReference>
<dbReference type="Gene3D" id="3.30.70.970">
    <property type="entry name" value="RraB-like"/>
    <property type="match status" value="1"/>
</dbReference>
<organism evidence="3 4">
    <name type="scientific">Sulfurimonas hongkongensis</name>
    <dbReference type="NCBI Taxonomy" id="1172190"/>
    <lineage>
        <taxon>Bacteria</taxon>
        <taxon>Pseudomonadati</taxon>
        <taxon>Campylobacterota</taxon>
        <taxon>Epsilonproteobacteria</taxon>
        <taxon>Campylobacterales</taxon>
        <taxon>Sulfurimonadaceae</taxon>
        <taxon>Sulfurimonas</taxon>
    </lineage>
</organism>
<name>T0JH46_9BACT</name>
<dbReference type="SUPFAM" id="SSF89946">
    <property type="entry name" value="Hypothetical protein VC0424"/>
    <property type="match status" value="1"/>
</dbReference>
<dbReference type="Pfam" id="PF05117">
    <property type="entry name" value="DUF695"/>
    <property type="match status" value="1"/>
</dbReference>
<comment type="caution">
    <text evidence="3">The sequence shown here is derived from an EMBL/GenBank/DDBJ whole genome shotgun (WGS) entry which is preliminary data.</text>
</comment>
<dbReference type="AlphaFoldDB" id="T0JH46"/>
<evidence type="ECO:0000313" key="4">
    <source>
        <dbReference type="Proteomes" id="UP000015520"/>
    </source>
</evidence>
<evidence type="ECO:0000259" key="1">
    <source>
        <dbReference type="Pfam" id="PF05117"/>
    </source>
</evidence>
<accession>T0JH46</accession>
<dbReference type="InterPro" id="IPR036701">
    <property type="entry name" value="RraB-like_sf"/>
</dbReference>
<sequence length="236" mass="27826">MREIFKRVQDSCEMIIETNLEALDVKEMNPWLFSVFLKQEKTADEKYEEFLETKESLIIALEHQDRAVFVGSRLYDGWAELYFYAMDSKRLDAITSKILTPSSYVYESNVVRDTKWNFYEKELYPTELEFCHIESDKIIFMLEEEGDDLSIKRDVEHYLSFETPSQKDRFLQNLDIEGVSFKDEISSDEFDNGIALIKVHAPTQKEISEVVDELYKKAKEFGGYYEGWSTTLARKE</sequence>
<protein>
    <submittedName>
        <fullName evidence="3">Uncharacterized protein</fullName>
    </submittedName>
</protein>
<dbReference type="EMBL" id="AUPZ01000002">
    <property type="protein sequence ID" value="EQB40405.1"/>
    <property type="molecule type" value="Genomic_DNA"/>
</dbReference>
<dbReference type="PATRIC" id="fig|1172190.3.peg.193"/>
<dbReference type="STRING" id="1172190.M947_00990"/>
<proteinExistence type="predicted"/>
<dbReference type="InterPro" id="IPR009671">
    <property type="entry name" value="RraB_dom"/>
</dbReference>
<feature type="domain" description="Regulator of ribonuclease activity B" evidence="2">
    <location>
        <begin position="133"/>
        <end position="230"/>
    </location>
</feature>
<dbReference type="Proteomes" id="UP000015520">
    <property type="component" value="Unassembled WGS sequence"/>
</dbReference>
<dbReference type="RefSeq" id="WP_021286483.1">
    <property type="nucleotide sequence ID" value="NZ_AUPZ01000002.1"/>
</dbReference>
<evidence type="ECO:0000313" key="3">
    <source>
        <dbReference type="EMBL" id="EQB40405.1"/>
    </source>
</evidence>
<feature type="domain" description="DUF695" evidence="1">
    <location>
        <begin position="44"/>
        <end position="124"/>
    </location>
</feature>